<dbReference type="InterPro" id="IPR036465">
    <property type="entry name" value="vWFA_dom_sf"/>
</dbReference>
<dbReference type="EMBL" id="BARS01043947">
    <property type="protein sequence ID" value="GAG30831.1"/>
    <property type="molecule type" value="Genomic_DNA"/>
</dbReference>
<accession>X0Y1Q2</accession>
<dbReference type="PANTHER" id="PTHR37947">
    <property type="entry name" value="BLL2462 PROTEIN"/>
    <property type="match status" value="1"/>
</dbReference>
<comment type="caution">
    <text evidence="2">The sequence shown here is derived from an EMBL/GenBank/DDBJ whole genome shotgun (WGS) entry which is preliminary data.</text>
</comment>
<sequence>LGKGLIAVGGVNSFGLGGYQATVLEEVLPVYAGIQQKLISPSLSLVLVMDKSGSMASESGQASASSKLSLAKKAALAVVNLLALHERIGVLSFDTEPQWTVPLQPTANKSEIFRQLTSLASGGGTSLFPALEEVFDKLKKEASMARHVIVLSDGLSSQGDFEEIIKDMAQEKITVSTVAIGEDTDLELMQDIAGWGKGKTYYTNNVESLPRIFTSEALRISRTLTVRESFVPIVSENSPILSSLDWQNV</sequence>
<dbReference type="SUPFAM" id="SSF53300">
    <property type="entry name" value="vWA-like"/>
    <property type="match status" value="1"/>
</dbReference>
<organism evidence="2">
    <name type="scientific">marine sediment metagenome</name>
    <dbReference type="NCBI Taxonomy" id="412755"/>
    <lineage>
        <taxon>unclassified sequences</taxon>
        <taxon>metagenomes</taxon>
        <taxon>ecological metagenomes</taxon>
    </lineage>
</organism>
<proteinExistence type="predicted"/>
<feature type="non-terminal residue" evidence="2">
    <location>
        <position position="1"/>
    </location>
</feature>
<dbReference type="Pfam" id="PF00092">
    <property type="entry name" value="VWA"/>
    <property type="match status" value="1"/>
</dbReference>
<dbReference type="SMART" id="SM00327">
    <property type="entry name" value="VWA"/>
    <property type="match status" value="1"/>
</dbReference>
<dbReference type="PANTHER" id="PTHR37947:SF1">
    <property type="entry name" value="BLL2462 PROTEIN"/>
    <property type="match status" value="1"/>
</dbReference>
<feature type="domain" description="VWFA" evidence="1">
    <location>
        <begin position="44"/>
        <end position="217"/>
    </location>
</feature>
<reference evidence="2" key="1">
    <citation type="journal article" date="2014" name="Front. Microbiol.">
        <title>High frequency of phylogenetically diverse reductive dehalogenase-homologous genes in deep subseafloor sedimentary metagenomes.</title>
        <authorList>
            <person name="Kawai M."/>
            <person name="Futagami T."/>
            <person name="Toyoda A."/>
            <person name="Takaki Y."/>
            <person name="Nishi S."/>
            <person name="Hori S."/>
            <person name="Arai W."/>
            <person name="Tsubouchi T."/>
            <person name="Morono Y."/>
            <person name="Uchiyama I."/>
            <person name="Ito T."/>
            <person name="Fujiyama A."/>
            <person name="Inagaki F."/>
            <person name="Takami H."/>
        </authorList>
    </citation>
    <scope>NUCLEOTIDE SEQUENCE</scope>
    <source>
        <strain evidence="2">Expedition CK06-06</strain>
    </source>
</reference>
<dbReference type="InterPro" id="IPR002035">
    <property type="entry name" value="VWF_A"/>
</dbReference>
<dbReference type="PROSITE" id="PS50234">
    <property type="entry name" value="VWFA"/>
    <property type="match status" value="1"/>
</dbReference>
<name>X0Y1Q2_9ZZZZ</name>
<protein>
    <recommendedName>
        <fullName evidence="1">VWFA domain-containing protein</fullName>
    </recommendedName>
</protein>
<gene>
    <name evidence="2" type="ORF">S01H1_66461</name>
</gene>
<dbReference type="AlphaFoldDB" id="X0Y1Q2"/>
<evidence type="ECO:0000313" key="2">
    <source>
        <dbReference type="EMBL" id="GAG30831.1"/>
    </source>
</evidence>
<evidence type="ECO:0000259" key="1">
    <source>
        <dbReference type="PROSITE" id="PS50234"/>
    </source>
</evidence>
<dbReference type="Gene3D" id="3.40.50.410">
    <property type="entry name" value="von Willebrand factor, type A domain"/>
    <property type="match status" value="1"/>
</dbReference>
<feature type="non-terminal residue" evidence="2">
    <location>
        <position position="249"/>
    </location>
</feature>